<sequence>MDVDTSSSCDLSDLGLQLRKRSSKASTSSSPLPPTPPSPPFPTQSPILQHSSPFVESPVSPSHGSQNPKTPTLTNDTSLEDVTVQYPQTRPYETFTATQLQQSRTESETTLEDDSVPLEGAGDAFPAGMGYHEYRRLLEEGTSADYDVSITRLNDEDDEDDDSTQDEVPASPSILFSRLKVEDDEACSPSILFADGRVGDDSIESDDSMIYNLDENTEPPPSSSYLPSSSSDSPFQKSTSSKTKRRSISKYPPLQVITTSPNSNPARLSRKPTKTTPPSQPLPSKFLSQFPTSHTQIVHPSPPLLSHLLTLTPHIFGSGHLPLNTAPSFLSASLANEWLKKNAPSTRRQLTVDLKIVFVKKRTDYRYIKRLQKSRTTYVVVGEGVKVKDLDGFRVEDYKRWNMEEEMKRREVGGGGLFSPVLL</sequence>
<feature type="compositionally biased region" description="Polar residues" evidence="1">
    <location>
        <begin position="63"/>
        <end position="77"/>
    </location>
</feature>
<organism evidence="2 3">
    <name type="scientific">Triparma verrucosa</name>
    <dbReference type="NCBI Taxonomy" id="1606542"/>
    <lineage>
        <taxon>Eukaryota</taxon>
        <taxon>Sar</taxon>
        <taxon>Stramenopiles</taxon>
        <taxon>Ochrophyta</taxon>
        <taxon>Bolidophyceae</taxon>
        <taxon>Parmales</taxon>
        <taxon>Triparmaceae</taxon>
        <taxon>Triparma</taxon>
    </lineage>
</organism>
<accession>A0A9W7C1Z1</accession>
<feature type="compositionally biased region" description="Acidic residues" evidence="1">
    <location>
        <begin position="155"/>
        <end position="165"/>
    </location>
</feature>
<proteinExistence type="predicted"/>
<feature type="compositionally biased region" description="Low complexity" evidence="1">
    <location>
        <begin position="51"/>
        <end position="62"/>
    </location>
</feature>
<dbReference type="AlphaFoldDB" id="A0A9W7C1Z1"/>
<protein>
    <submittedName>
        <fullName evidence="2">Uncharacterized protein</fullName>
    </submittedName>
</protein>
<reference evidence="3" key="1">
    <citation type="journal article" date="2023" name="Commun. Biol.">
        <title>Genome analysis of Parmales, the sister group of diatoms, reveals the evolutionary specialization of diatoms from phago-mixotrophs to photoautotrophs.</title>
        <authorList>
            <person name="Ban H."/>
            <person name="Sato S."/>
            <person name="Yoshikawa S."/>
            <person name="Yamada K."/>
            <person name="Nakamura Y."/>
            <person name="Ichinomiya M."/>
            <person name="Sato N."/>
            <person name="Blanc-Mathieu R."/>
            <person name="Endo H."/>
            <person name="Kuwata A."/>
            <person name="Ogata H."/>
        </authorList>
    </citation>
    <scope>NUCLEOTIDE SEQUENCE [LARGE SCALE GENOMIC DNA]</scope>
    <source>
        <strain evidence="3">NIES 3699</strain>
    </source>
</reference>
<dbReference type="EMBL" id="BRXX01000270">
    <property type="protein sequence ID" value="GMI01742.1"/>
    <property type="molecule type" value="Genomic_DNA"/>
</dbReference>
<dbReference type="Proteomes" id="UP001165160">
    <property type="component" value="Unassembled WGS sequence"/>
</dbReference>
<feature type="region of interest" description="Disordered" evidence="1">
    <location>
        <begin position="211"/>
        <end position="282"/>
    </location>
</feature>
<comment type="caution">
    <text evidence="2">The sequence shown here is derived from an EMBL/GenBank/DDBJ whole genome shotgun (WGS) entry which is preliminary data.</text>
</comment>
<name>A0A9W7C1Z1_9STRA</name>
<feature type="compositionally biased region" description="Pro residues" evidence="1">
    <location>
        <begin position="31"/>
        <end position="43"/>
    </location>
</feature>
<feature type="compositionally biased region" description="Polar residues" evidence="1">
    <location>
        <begin position="256"/>
        <end position="266"/>
    </location>
</feature>
<keyword evidence="3" id="KW-1185">Reference proteome</keyword>
<feature type="region of interest" description="Disordered" evidence="1">
    <location>
        <begin position="141"/>
        <end position="176"/>
    </location>
</feature>
<evidence type="ECO:0000313" key="3">
    <source>
        <dbReference type="Proteomes" id="UP001165160"/>
    </source>
</evidence>
<feature type="region of interest" description="Disordered" evidence="1">
    <location>
        <begin position="1"/>
        <end position="126"/>
    </location>
</feature>
<evidence type="ECO:0000313" key="2">
    <source>
        <dbReference type="EMBL" id="GMI01742.1"/>
    </source>
</evidence>
<feature type="compositionally biased region" description="Polar residues" evidence="1">
    <location>
        <begin position="95"/>
        <end position="104"/>
    </location>
</feature>
<gene>
    <name evidence="2" type="ORF">TrVE_jg7189</name>
</gene>
<feature type="compositionally biased region" description="Low complexity" evidence="1">
    <location>
        <begin position="223"/>
        <end position="241"/>
    </location>
</feature>
<evidence type="ECO:0000256" key="1">
    <source>
        <dbReference type="SAM" id="MobiDB-lite"/>
    </source>
</evidence>
<feature type="compositionally biased region" description="Polar residues" evidence="1">
    <location>
        <begin position="1"/>
        <end position="10"/>
    </location>
</feature>